<dbReference type="Gene3D" id="3.90.228.10">
    <property type="match status" value="1"/>
</dbReference>
<dbReference type="InterPro" id="IPR008893">
    <property type="entry name" value="WGR_domain"/>
</dbReference>
<accession>A0A9X0D8N3</accession>
<evidence type="ECO:0000259" key="19">
    <source>
        <dbReference type="PROSITE" id="PS51977"/>
    </source>
</evidence>
<feature type="domain" description="WGR" evidence="19">
    <location>
        <begin position="81"/>
        <end position="182"/>
    </location>
</feature>
<dbReference type="GO" id="GO:0016779">
    <property type="term" value="F:nucleotidyltransferase activity"/>
    <property type="evidence" value="ECO:0007669"/>
    <property type="project" value="UniProtKB-KW"/>
</dbReference>
<feature type="region of interest" description="Disordered" evidence="16">
    <location>
        <begin position="1"/>
        <end position="26"/>
    </location>
</feature>
<evidence type="ECO:0000256" key="15">
    <source>
        <dbReference type="RuleBase" id="RU362114"/>
    </source>
</evidence>
<dbReference type="GO" id="GO:0005730">
    <property type="term" value="C:nucleolus"/>
    <property type="evidence" value="ECO:0007669"/>
    <property type="project" value="TreeGrafter"/>
</dbReference>
<dbReference type="EC" id="2.4.2.-" evidence="15"/>
<evidence type="ECO:0000256" key="3">
    <source>
        <dbReference type="ARBA" id="ARBA00022679"/>
    </source>
</evidence>
<evidence type="ECO:0000256" key="10">
    <source>
        <dbReference type="ARBA" id="ARBA00023027"/>
    </source>
</evidence>
<dbReference type="Pfam" id="PF05406">
    <property type="entry name" value="WGR"/>
    <property type="match status" value="1"/>
</dbReference>
<dbReference type="GO" id="GO:0070212">
    <property type="term" value="P:protein poly-ADP-ribosylation"/>
    <property type="evidence" value="ECO:0007669"/>
    <property type="project" value="TreeGrafter"/>
</dbReference>
<keyword evidence="2 15" id="KW-0328">Glycosyltransferase</keyword>
<evidence type="ECO:0000256" key="8">
    <source>
        <dbReference type="ARBA" id="ARBA00022771"/>
    </source>
</evidence>
<dbReference type="Pfam" id="PF02877">
    <property type="entry name" value="PARP_reg"/>
    <property type="match status" value="1"/>
</dbReference>
<keyword evidence="5" id="KW-0479">Metal-binding</keyword>
<dbReference type="Gene3D" id="2.20.140.10">
    <property type="entry name" value="WGR domain"/>
    <property type="match status" value="1"/>
</dbReference>
<dbReference type="PROSITE" id="PS51060">
    <property type="entry name" value="PARP_ALPHA_HD"/>
    <property type="match status" value="1"/>
</dbReference>
<dbReference type="InterPro" id="IPR036616">
    <property type="entry name" value="Poly(ADP-ribose)pol_reg_dom_sf"/>
</dbReference>
<keyword evidence="10 15" id="KW-0520">NAD</keyword>
<comment type="catalytic activity">
    <reaction evidence="14">
        <text>NAD(+) + (ADP-D-ribosyl)n-acceptor = nicotinamide + (ADP-D-ribosyl)n+1-acceptor + H(+).</text>
        <dbReference type="EC" id="2.4.2.30"/>
    </reaction>
</comment>
<dbReference type="EMBL" id="MU825445">
    <property type="protein sequence ID" value="KAJ7388964.1"/>
    <property type="molecule type" value="Genomic_DNA"/>
</dbReference>
<evidence type="ECO:0000256" key="11">
    <source>
        <dbReference type="ARBA" id="ARBA00023125"/>
    </source>
</evidence>
<dbReference type="FunFam" id="1.20.142.10:FF:000002">
    <property type="entry name" value="Poly [ADP-ribose] polymerase"/>
    <property type="match status" value="1"/>
</dbReference>
<dbReference type="PANTHER" id="PTHR10459:SF108">
    <property type="entry name" value="POLY [ADP-RIBOSE] POLYMERASE"/>
    <property type="match status" value="1"/>
</dbReference>
<keyword evidence="6" id="KW-0677">Repeat</keyword>
<reference evidence="20" key="1">
    <citation type="submission" date="2023-01" db="EMBL/GenBank/DDBJ databases">
        <title>Genome assembly of the deep-sea coral Lophelia pertusa.</title>
        <authorList>
            <person name="Herrera S."/>
            <person name="Cordes E."/>
        </authorList>
    </citation>
    <scope>NUCLEOTIDE SEQUENCE</scope>
    <source>
        <strain evidence="20">USNM1676648</strain>
        <tissue evidence="20">Polyp</tissue>
    </source>
</reference>
<dbReference type="GO" id="GO:1990404">
    <property type="term" value="F:NAD+-protein mono-ADP-ribosyltransferase activity"/>
    <property type="evidence" value="ECO:0007669"/>
    <property type="project" value="TreeGrafter"/>
</dbReference>
<evidence type="ECO:0000313" key="20">
    <source>
        <dbReference type="EMBL" id="KAJ7388964.1"/>
    </source>
</evidence>
<keyword evidence="11" id="KW-0238">DNA-binding</keyword>
<dbReference type="GO" id="GO:0006302">
    <property type="term" value="P:double-strand break repair"/>
    <property type="evidence" value="ECO:0007669"/>
    <property type="project" value="TreeGrafter"/>
</dbReference>
<keyword evidence="21" id="KW-1185">Reference proteome</keyword>
<dbReference type="InterPro" id="IPR012317">
    <property type="entry name" value="Poly(ADP-ribose)pol_cat_dom"/>
</dbReference>
<feature type="domain" description="PARP catalytic" evidence="17">
    <location>
        <begin position="351"/>
        <end position="574"/>
    </location>
</feature>
<dbReference type="GO" id="GO:0003950">
    <property type="term" value="F:NAD+ poly-ADP-ribosyltransferase activity"/>
    <property type="evidence" value="ECO:0007669"/>
    <property type="project" value="UniProtKB-UniRule"/>
</dbReference>
<dbReference type="GO" id="GO:0008270">
    <property type="term" value="F:zinc ion binding"/>
    <property type="evidence" value="ECO:0007669"/>
    <property type="project" value="UniProtKB-KW"/>
</dbReference>
<protein>
    <recommendedName>
        <fullName evidence="15">Poly [ADP-ribose] polymerase</fullName>
        <shortName evidence="15">PARP</shortName>
        <ecNumber evidence="15">2.4.2.-</ecNumber>
    </recommendedName>
</protein>
<evidence type="ECO:0000256" key="6">
    <source>
        <dbReference type="ARBA" id="ARBA00022737"/>
    </source>
</evidence>
<evidence type="ECO:0000256" key="13">
    <source>
        <dbReference type="ARBA" id="ARBA00024347"/>
    </source>
</evidence>
<dbReference type="SUPFAM" id="SSF47587">
    <property type="entry name" value="Domain of poly(ADP-ribose) polymerase"/>
    <property type="match status" value="1"/>
</dbReference>
<feature type="domain" description="PARP alpha-helical" evidence="18">
    <location>
        <begin position="212"/>
        <end position="341"/>
    </location>
</feature>
<keyword evidence="4" id="KW-0548">Nucleotidyltransferase</keyword>
<organism evidence="20 21">
    <name type="scientific">Desmophyllum pertusum</name>
    <dbReference type="NCBI Taxonomy" id="174260"/>
    <lineage>
        <taxon>Eukaryota</taxon>
        <taxon>Metazoa</taxon>
        <taxon>Cnidaria</taxon>
        <taxon>Anthozoa</taxon>
        <taxon>Hexacorallia</taxon>
        <taxon>Scleractinia</taxon>
        <taxon>Caryophylliina</taxon>
        <taxon>Caryophylliidae</taxon>
        <taxon>Desmophyllum</taxon>
    </lineage>
</organism>
<feature type="compositionally biased region" description="Basic and acidic residues" evidence="16">
    <location>
        <begin position="45"/>
        <end position="69"/>
    </location>
</feature>
<evidence type="ECO:0000313" key="21">
    <source>
        <dbReference type="Proteomes" id="UP001163046"/>
    </source>
</evidence>
<dbReference type="InterPro" id="IPR036930">
    <property type="entry name" value="WGR_dom_sf"/>
</dbReference>
<evidence type="ECO:0000256" key="2">
    <source>
        <dbReference type="ARBA" id="ARBA00022676"/>
    </source>
</evidence>
<name>A0A9X0D8N3_9CNID</name>
<comment type="similarity">
    <text evidence="13">Belongs to the ARTD/PARP family.</text>
</comment>
<keyword evidence="8" id="KW-0863">Zinc-finger</keyword>
<dbReference type="Proteomes" id="UP001163046">
    <property type="component" value="Unassembled WGS sequence"/>
</dbReference>
<dbReference type="GO" id="GO:0003677">
    <property type="term" value="F:DNA binding"/>
    <property type="evidence" value="ECO:0007669"/>
    <property type="project" value="UniProtKB-KW"/>
</dbReference>
<dbReference type="PROSITE" id="PS51977">
    <property type="entry name" value="WGR"/>
    <property type="match status" value="1"/>
</dbReference>
<evidence type="ECO:0000256" key="7">
    <source>
        <dbReference type="ARBA" id="ARBA00022765"/>
    </source>
</evidence>
<evidence type="ECO:0000256" key="1">
    <source>
        <dbReference type="ARBA" id="ARBA00004123"/>
    </source>
</evidence>
<comment type="subcellular location">
    <subcellularLocation>
        <location evidence="1">Nucleus</location>
    </subcellularLocation>
</comment>
<gene>
    <name evidence="20" type="ORF">OS493_034602</name>
</gene>
<dbReference type="Gene3D" id="1.20.142.10">
    <property type="entry name" value="Poly(ADP-ribose) polymerase, regulatory domain"/>
    <property type="match status" value="1"/>
</dbReference>
<dbReference type="PANTHER" id="PTHR10459">
    <property type="entry name" value="DNA LIGASE"/>
    <property type="match status" value="1"/>
</dbReference>
<keyword evidence="12" id="KW-0539">Nucleus</keyword>
<evidence type="ECO:0000259" key="17">
    <source>
        <dbReference type="PROSITE" id="PS51059"/>
    </source>
</evidence>
<dbReference type="PROSITE" id="PS51059">
    <property type="entry name" value="PARP_CATALYTIC"/>
    <property type="match status" value="1"/>
</dbReference>
<sequence>MKMALEELLGDAEASKDTEEPMECDSGFSFLTPSDGLWKGLAPDPKADAENELQEAQKQDKPADDDDTKVKVDSAFRMEGGGEVYVDPGSGVPYDIVMSKVDVKYGMFGLNNFYKMQIIHHKAKELWVLFNRWGRVGDSGQHQRTPYNDPNIATAEFRKIFKSKTGNEWDSKDKFQKKPKKYALVLPERNPENKRKQLSEVLKPFELLKCPSSHLGEELQSFMKAITNFEVLRSAMNSSGFKVDHDVMPFGRLSSETIEQARKVLREIKAIVDTIDTHNLQGTEEKFEKIAELSNTYYMLIPVARYTYERIPPLNEARDIERHLTALNNLTELAAASKILLGAQYRSKEINPLDYVYKSIGCRLELLDPDSDECQLLLEYIHNSRGRQRIEVEAIFRISRPGEAERLANCGVPGNHRLLWHGTKTANMIGILQQGLRIAPPEASCSGWSLGKGIYTSDSLDKSMDYLGYGSTGFVLLSEVALGNVKEVVDREYQESAPVGFNSVLAVSTEVPDTSEDVTTPYGAVVPAGVRIDQPGLTEKFDGRRIYNNRSEYVVYKESQVLIRYVVQLKRNWR</sequence>
<keyword evidence="9" id="KW-0862">Zinc</keyword>
<evidence type="ECO:0000256" key="5">
    <source>
        <dbReference type="ARBA" id="ARBA00022723"/>
    </source>
</evidence>
<comment type="caution">
    <text evidence="20">The sequence shown here is derived from an EMBL/GenBank/DDBJ whole genome shotgun (WGS) entry which is preliminary data.</text>
</comment>
<evidence type="ECO:0000256" key="12">
    <source>
        <dbReference type="ARBA" id="ARBA00023242"/>
    </source>
</evidence>
<dbReference type="SUPFAM" id="SSF142921">
    <property type="entry name" value="WGR domain-like"/>
    <property type="match status" value="1"/>
</dbReference>
<dbReference type="CDD" id="cd07997">
    <property type="entry name" value="WGR_PARP"/>
    <property type="match status" value="1"/>
</dbReference>
<dbReference type="InterPro" id="IPR004102">
    <property type="entry name" value="Poly(ADP-ribose)pol_reg_dom"/>
</dbReference>
<dbReference type="Pfam" id="PF00644">
    <property type="entry name" value="PARP"/>
    <property type="match status" value="1"/>
</dbReference>
<keyword evidence="7" id="KW-0013">ADP-ribosylation</keyword>
<evidence type="ECO:0000256" key="16">
    <source>
        <dbReference type="SAM" id="MobiDB-lite"/>
    </source>
</evidence>
<dbReference type="SMART" id="SM00773">
    <property type="entry name" value="WGR"/>
    <property type="match status" value="1"/>
</dbReference>
<dbReference type="AlphaFoldDB" id="A0A9X0D8N3"/>
<dbReference type="CDD" id="cd01437">
    <property type="entry name" value="parp_like"/>
    <property type="match status" value="1"/>
</dbReference>
<dbReference type="InterPro" id="IPR050800">
    <property type="entry name" value="ARTD/PARP"/>
</dbReference>
<evidence type="ECO:0000256" key="9">
    <source>
        <dbReference type="ARBA" id="ARBA00022833"/>
    </source>
</evidence>
<feature type="region of interest" description="Disordered" evidence="16">
    <location>
        <begin position="41"/>
        <end position="69"/>
    </location>
</feature>
<dbReference type="OrthoDB" id="5967150at2759"/>
<evidence type="ECO:0000256" key="4">
    <source>
        <dbReference type="ARBA" id="ARBA00022695"/>
    </source>
</evidence>
<keyword evidence="3 15" id="KW-0808">Transferase</keyword>
<proteinExistence type="inferred from homology"/>
<evidence type="ECO:0000259" key="18">
    <source>
        <dbReference type="PROSITE" id="PS51060"/>
    </source>
</evidence>
<dbReference type="SUPFAM" id="SSF56399">
    <property type="entry name" value="ADP-ribosylation"/>
    <property type="match status" value="1"/>
</dbReference>
<evidence type="ECO:0000256" key="14">
    <source>
        <dbReference type="ARBA" id="ARBA00033987"/>
    </source>
</evidence>